<dbReference type="OrthoDB" id="6437545at2759"/>
<accession>A0A4Y2F1M9</accession>
<reference evidence="1 2" key="1">
    <citation type="journal article" date="2019" name="Sci. Rep.">
        <title>Orb-weaving spider Araneus ventricosus genome elucidates the spidroin gene catalogue.</title>
        <authorList>
            <person name="Kono N."/>
            <person name="Nakamura H."/>
            <person name="Ohtoshi R."/>
            <person name="Moran D.A.P."/>
            <person name="Shinohara A."/>
            <person name="Yoshida Y."/>
            <person name="Fujiwara M."/>
            <person name="Mori M."/>
            <person name="Tomita M."/>
            <person name="Arakawa K."/>
        </authorList>
    </citation>
    <scope>NUCLEOTIDE SEQUENCE [LARGE SCALE GENOMIC DNA]</scope>
</reference>
<sequence length="246" mass="27631">MGKTYFLEDLQGKLTHVCLPLRGEPGKSEELAQPFGFRVIMGEGNSSMKEANRHIELALLESSNTTSPFGTVYQLTRNKIFSTAPFMADLISGDRPVTETSSPPFLTIFSYSTFPPSPSSLLEESPFTEQELDSAFSNLKKGKAPGPDGVDNNIIKLIYYADKKFLLSFFNKCLKHSCFPDILKVGIIVLIRKPDKDPKDPNSYRPICLLSTFGKVLEELILRRLEFHGQQIAPISENQYRFVKGR</sequence>
<gene>
    <name evidence="1" type="ORF">AVEN_60577_1</name>
</gene>
<comment type="caution">
    <text evidence="1">The sequence shown here is derived from an EMBL/GenBank/DDBJ whole genome shotgun (WGS) entry which is preliminary data.</text>
</comment>
<evidence type="ECO:0008006" key="3">
    <source>
        <dbReference type="Google" id="ProtNLM"/>
    </source>
</evidence>
<dbReference type="Proteomes" id="UP000499080">
    <property type="component" value="Unassembled WGS sequence"/>
</dbReference>
<evidence type="ECO:0000313" key="1">
    <source>
        <dbReference type="EMBL" id="GBM34236.1"/>
    </source>
</evidence>
<evidence type="ECO:0000313" key="2">
    <source>
        <dbReference type="Proteomes" id="UP000499080"/>
    </source>
</evidence>
<keyword evidence="2" id="KW-1185">Reference proteome</keyword>
<name>A0A4Y2F1M9_ARAVE</name>
<dbReference type="EMBL" id="BGPR01000754">
    <property type="protein sequence ID" value="GBM34236.1"/>
    <property type="molecule type" value="Genomic_DNA"/>
</dbReference>
<proteinExistence type="predicted"/>
<dbReference type="AlphaFoldDB" id="A0A4Y2F1M9"/>
<dbReference type="PANTHER" id="PTHR19446">
    <property type="entry name" value="REVERSE TRANSCRIPTASES"/>
    <property type="match status" value="1"/>
</dbReference>
<protein>
    <recommendedName>
        <fullName evidence="3">Reverse transcriptase domain-containing protein</fullName>
    </recommendedName>
</protein>
<organism evidence="1 2">
    <name type="scientific">Araneus ventricosus</name>
    <name type="common">Orbweaver spider</name>
    <name type="synonym">Epeira ventricosa</name>
    <dbReference type="NCBI Taxonomy" id="182803"/>
    <lineage>
        <taxon>Eukaryota</taxon>
        <taxon>Metazoa</taxon>
        <taxon>Ecdysozoa</taxon>
        <taxon>Arthropoda</taxon>
        <taxon>Chelicerata</taxon>
        <taxon>Arachnida</taxon>
        <taxon>Araneae</taxon>
        <taxon>Araneomorphae</taxon>
        <taxon>Entelegynae</taxon>
        <taxon>Araneoidea</taxon>
        <taxon>Araneidae</taxon>
        <taxon>Araneus</taxon>
    </lineage>
</organism>